<protein>
    <submittedName>
        <fullName evidence="1">Uncharacterized protein</fullName>
    </submittedName>
</protein>
<evidence type="ECO:0000313" key="2">
    <source>
        <dbReference type="Proteomes" id="UP001307705"/>
    </source>
</evidence>
<accession>A0ABQ6PVV3</accession>
<organism evidence="1 2">
    <name type="scientific">Algoriphagus taiwanensis</name>
    <dbReference type="NCBI Taxonomy" id="1445656"/>
    <lineage>
        <taxon>Bacteria</taxon>
        <taxon>Pseudomonadati</taxon>
        <taxon>Bacteroidota</taxon>
        <taxon>Cytophagia</taxon>
        <taxon>Cytophagales</taxon>
        <taxon>Cyclobacteriaceae</taxon>
        <taxon>Algoriphagus</taxon>
    </lineage>
</organism>
<dbReference type="EMBL" id="BTPE01000001">
    <property type="protein sequence ID" value="GMQ31908.1"/>
    <property type="molecule type" value="Genomic_DNA"/>
</dbReference>
<name>A0ABQ6PVV3_9BACT</name>
<dbReference type="Proteomes" id="UP001307705">
    <property type="component" value="Unassembled WGS sequence"/>
</dbReference>
<comment type="caution">
    <text evidence="1">The sequence shown here is derived from an EMBL/GenBank/DDBJ whole genome shotgun (WGS) entry which is preliminary data.</text>
</comment>
<dbReference type="RefSeq" id="WP_338226757.1">
    <property type="nucleotide sequence ID" value="NZ_BTPE01000001.1"/>
</dbReference>
<sequence>MERDLITQTIERIVLKEGKELLEAQSYLNMRFRISVDLTCLTKRLQKLMQDEQAVA</sequence>
<keyword evidence="2" id="KW-1185">Reference proteome</keyword>
<gene>
    <name evidence="1" type="ORF">Ataiwa_01800</name>
</gene>
<reference evidence="1 2" key="1">
    <citation type="submission" date="2023-08" db="EMBL/GenBank/DDBJ databases">
        <title>Draft genome sequence of Algoriphagus taiwanensis.</title>
        <authorList>
            <person name="Takatani N."/>
            <person name="Hosokawa M."/>
            <person name="Sawabe T."/>
        </authorList>
    </citation>
    <scope>NUCLEOTIDE SEQUENCE [LARGE SCALE GENOMIC DNA]</scope>
    <source>
        <strain evidence="1 2">JCM 19755</strain>
    </source>
</reference>
<evidence type="ECO:0000313" key="1">
    <source>
        <dbReference type="EMBL" id="GMQ31908.1"/>
    </source>
</evidence>
<proteinExistence type="predicted"/>